<gene>
    <name evidence="1" type="ORF">ILUMI_13987</name>
</gene>
<dbReference type="EMBL" id="VTPC01009232">
    <property type="protein sequence ID" value="KAF2892186.1"/>
    <property type="molecule type" value="Genomic_DNA"/>
</dbReference>
<dbReference type="OrthoDB" id="10071617at2759"/>
<sequence>MKSNAGKTMAMYNIPTLLKTVLTNASASRNIIGGFQSTGIWTSNKDIFSKKDFIPSENGVNIVTETIPNHEIYSEPEIVVNSNDEPSSSKTVIQAEAIEKLTRLRTRVFLRRLKNEDNKLIAEE</sequence>
<evidence type="ECO:0000313" key="2">
    <source>
        <dbReference type="Proteomes" id="UP000801492"/>
    </source>
</evidence>
<dbReference type="Proteomes" id="UP000801492">
    <property type="component" value="Unassembled WGS sequence"/>
</dbReference>
<protein>
    <submittedName>
        <fullName evidence="1">Uncharacterized protein</fullName>
    </submittedName>
</protein>
<reference evidence="1" key="1">
    <citation type="submission" date="2019-08" db="EMBL/GenBank/DDBJ databases">
        <title>The genome of the North American firefly Photinus pyralis.</title>
        <authorList>
            <consortium name="Photinus pyralis genome working group"/>
            <person name="Fallon T.R."/>
            <person name="Sander Lower S.E."/>
            <person name="Weng J.-K."/>
        </authorList>
    </citation>
    <scope>NUCLEOTIDE SEQUENCE</scope>
    <source>
        <strain evidence="1">TRF0915ILg1</strain>
        <tissue evidence="1">Whole body</tissue>
    </source>
</reference>
<comment type="caution">
    <text evidence="1">The sequence shown here is derived from an EMBL/GenBank/DDBJ whole genome shotgun (WGS) entry which is preliminary data.</text>
</comment>
<name>A0A8K0GAW8_IGNLU</name>
<organism evidence="1 2">
    <name type="scientific">Ignelater luminosus</name>
    <name type="common">Cucubano</name>
    <name type="synonym">Pyrophorus luminosus</name>
    <dbReference type="NCBI Taxonomy" id="2038154"/>
    <lineage>
        <taxon>Eukaryota</taxon>
        <taxon>Metazoa</taxon>
        <taxon>Ecdysozoa</taxon>
        <taxon>Arthropoda</taxon>
        <taxon>Hexapoda</taxon>
        <taxon>Insecta</taxon>
        <taxon>Pterygota</taxon>
        <taxon>Neoptera</taxon>
        <taxon>Endopterygota</taxon>
        <taxon>Coleoptera</taxon>
        <taxon>Polyphaga</taxon>
        <taxon>Elateriformia</taxon>
        <taxon>Elateroidea</taxon>
        <taxon>Elateridae</taxon>
        <taxon>Agrypninae</taxon>
        <taxon>Pyrophorini</taxon>
        <taxon>Ignelater</taxon>
    </lineage>
</organism>
<evidence type="ECO:0000313" key="1">
    <source>
        <dbReference type="EMBL" id="KAF2892186.1"/>
    </source>
</evidence>
<proteinExistence type="predicted"/>
<keyword evidence="2" id="KW-1185">Reference proteome</keyword>
<dbReference type="AlphaFoldDB" id="A0A8K0GAW8"/>
<accession>A0A8K0GAW8</accession>